<evidence type="ECO:0008006" key="3">
    <source>
        <dbReference type="Google" id="ProtNLM"/>
    </source>
</evidence>
<dbReference type="SUPFAM" id="SSF51569">
    <property type="entry name" value="Aldolase"/>
    <property type="match status" value="1"/>
</dbReference>
<name>A0AAE9ZXP6_9BACT</name>
<reference evidence="1" key="1">
    <citation type="submission" date="2023-03" db="EMBL/GenBank/DDBJ databases">
        <title>Lomoglobus Profundus gen. nov., sp. nov., a novel member of the phylum Verrucomicrobia, isolated from deep-marine sediment of South China Sea.</title>
        <authorList>
            <person name="Ahmad T."/>
            <person name="Ishaq S.E."/>
            <person name="Wang F."/>
        </authorList>
    </citation>
    <scope>NUCLEOTIDE SEQUENCE</scope>
    <source>
        <strain evidence="1">LMO-M01</strain>
    </source>
</reference>
<dbReference type="RefSeq" id="WP_330929440.1">
    <property type="nucleotide sequence ID" value="NZ_CP119075.1"/>
</dbReference>
<sequence>MKLWLASTEPDRVARWSDTGLFTGVLTNPATLAAAGCPAAQTLADLCAATEAPVFYQLEDGPVDQMKREATAMLDGGMRNLGIKVAVTPPGLAVLGWLRQERIALRLATAVTGVVPLLLAAELDVPWVTPAGSALEKQGGPTKLALLTEMQKALDCQGATTTLIPSLGSPGEMAALAMAGVRAGFMWDTAVESFLDSNLVRETVSNFDDAWAKLHALTVDDV</sequence>
<dbReference type="AlphaFoldDB" id="A0AAE9ZXP6"/>
<dbReference type="KEGG" id="slom:PXH66_22115"/>
<organism evidence="1 2">
    <name type="scientific">Synoicihabitans lomoniglobus</name>
    <dbReference type="NCBI Taxonomy" id="2909285"/>
    <lineage>
        <taxon>Bacteria</taxon>
        <taxon>Pseudomonadati</taxon>
        <taxon>Verrucomicrobiota</taxon>
        <taxon>Opitutia</taxon>
        <taxon>Opitutales</taxon>
        <taxon>Opitutaceae</taxon>
        <taxon>Synoicihabitans</taxon>
    </lineage>
</organism>
<keyword evidence="2" id="KW-1185">Reference proteome</keyword>
<protein>
    <recommendedName>
        <fullName evidence="3">Transaldolase</fullName>
    </recommendedName>
</protein>
<gene>
    <name evidence="1" type="ORF">PXH66_22115</name>
</gene>
<dbReference type="InterPro" id="IPR013785">
    <property type="entry name" value="Aldolase_TIM"/>
</dbReference>
<accession>A0AAE9ZXP6</accession>
<evidence type="ECO:0000313" key="1">
    <source>
        <dbReference type="EMBL" id="WED65054.1"/>
    </source>
</evidence>
<proteinExistence type="predicted"/>
<dbReference type="EMBL" id="CP119075">
    <property type="protein sequence ID" value="WED65054.1"/>
    <property type="molecule type" value="Genomic_DNA"/>
</dbReference>
<evidence type="ECO:0000313" key="2">
    <source>
        <dbReference type="Proteomes" id="UP001218638"/>
    </source>
</evidence>
<dbReference type="Proteomes" id="UP001218638">
    <property type="component" value="Chromosome"/>
</dbReference>
<dbReference type="Gene3D" id="3.20.20.70">
    <property type="entry name" value="Aldolase class I"/>
    <property type="match status" value="1"/>
</dbReference>